<protein>
    <submittedName>
        <fullName evidence="2">Uncharacterized protein</fullName>
    </submittedName>
</protein>
<proteinExistence type="predicted"/>
<comment type="caution">
    <text evidence="2">The sequence shown here is derived from an EMBL/GenBank/DDBJ whole genome shotgun (WGS) entry which is preliminary data.</text>
</comment>
<keyword evidence="1" id="KW-1133">Transmembrane helix</keyword>
<dbReference type="AlphaFoldDB" id="A0A2H0LU96"/>
<gene>
    <name evidence="2" type="ORF">COV74_01610</name>
</gene>
<sequence>MIKVNLLPIEFRQVEVKQSRVKPQTALLAIFFLLLAVALIQLFSYVTVQQKVHRFESEMEVLKAPSAKSDSLTTAIKSKLEPEIAFFRRHVLANVLVAEILNSASDLLPEGMWLSDIRLNRGGEAVVLEMTGYAKLTTKQIAVAQIQEYVNKLKAQLETMLNEGVSDNRMQEVKITLSTNLREVSSSEVMQFAVNFQSLRKSG</sequence>
<evidence type="ECO:0000256" key="1">
    <source>
        <dbReference type="SAM" id="Phobius"/>
    </source>
</evidence>
<dbReference type="EMBL" id="PCVY01000016">
    <property type="protein sequence ID" value="PIQ87244.1"/>
    <property type="molecule type" value="Genomic_DNA"/>
</dbReference>
<keyword evidence="1" id="KW-0812">Transmembrane</keyword>
<feature type="transmembrane region" description="Helical" evidence="1">
    <location>
        <begin position="26"/>
        <end position="48"/>
    </location>
</feature>
<reference evidence="2 3" key="1">
    <citation type="submission" date="2017-09" db="EMBL/GenBank/DDBJ databases">
        <title>Depth-based differentiation of microbial function through sediment-hosted aquifers and enrichment of novel symbionts in the deep terrestrial subsurface.</title>
        <authorList>
            <person name="Probst A.J."/>
            <person name="Ladd B."/>
            <person name="Jarett J.K."/>
            <person name="Geller-Mcgrath D.E."/>
            <person name="Sieber C.M."/>
            <person name="Emerson J.B."/>
            <person name="Anantharaman K."/>
            <person name="Thomas B.C."/>
            <person name="Malmstrom R."/>
            <person name="Stieglmeier M."/>
            <person name="Klingl A."/>
            <person name="Woyke T."/>
            <person name="Ryan C.M."/>
            <person name="Banfield J.F."/>
        </authorList>
    </citation>
    <scope>NUCLEOTIDE SEQUENCE [LARGE SCALE GENOMIC DNA]</scope>
    <source>
        <strain evidence="2">CG11_big_fil_rev_8_21_14_0_20_45_26</strain>
    </source>
</reference>
<organism evidence="2 3">
    <name type="scientific">Candidatus Abzuiibacterium crystallinum</name>
    <dbReference type="NCBI Taxonomy" id="1974748"/>
    <lineage>
        <taxon>Bacteria</taxon>
        <taxon>Pseudomonadati</taxon>
        <taxon>Candidatus Omnitrophota</taxon>
        <taxon>Candidatus Abzuiibacterium</taxon>
    </lineage>
</organism>
<name>A0A2H0LU96_9BACT</name>
<evidence type="ECO:0000313" key="3">
    <source>
        <dbReference type="Proteomes" id="UP000230859"/>
    </source>
</evidence>
<evidence type="ECO:0000313" key="2">
    <source>
        <dbReference type="EMBL" id="PIQ87244.1"/>
    </source>
</evidence>
<dbReference type="Proteomes" id="UP000230859">
    <property type="component" value="Unassembled WGS sequence"/>
</dbReference>
<keyword evidence="1" id="KW-0472">Membrane</keyword>
<accession>A0A2H0LU96</accession>